<dbReference type="InterPro" id="IPR036852">
    <property type="entry name" value="Peptidase_S8/S53_dom_sf"/>
</dbReference>
<dbReference type="SUPFAM" id="SSF54897">
    <property type="entry name" value="Protease propeptides/inhibitors"/>
    <property type="match status" value="1"/>
</dbReference>
<keyword evidence="9 11" id="KW-0106">Calcium</keyword>
<keyword evidence="6 11" id="KW-0479">Metal-binding</keyword>
<dbReference type="Gene3D" id="3.40.50.200">
    <property type="entry name" value="Peptidase S8/S53 domain"/>
    <property type="match status" value="1"/>
</dbReference>
<accession>A0A2G8SP20</accession>
<dbReference type="GO" id="GO:0005576">
    <property type="term" value="C:extracellular region"/>
    <property type="evidence" value="ECO:0007669"/>
    <property type="project" value="UniProtKB-SubCell"/>
</dbReference>
<comment type="cofactor">
    <cofactor evidence="11">
        <name>Ca(2+)</name>
        <dbReference type="ChEBI" id="CHEBI:29108"/>
    </cofactor>
    <text evidence="11">Binds 1 Ca(2+) ion per subunit.</text>
</comment>
<evidence type="ECO:0000256" key="10">
    <source>
        <dbReference type="ARBA" id="ARBA00023145"/>
    </source>
</evidence>
<dbReference type="GO" id="GO:0046872">
    <property type="term" value="F:metal ion binding"/>
    <property type="evidence" value="ECO:0007669"/>
    <property type="project" value="UniProtKB-UniRule"/>
</dbReference>
<comment type="caution">
    <text evidence="13">The sequence shown here is derived from an EMBL/GenBank/DDBJ whole genome shotgun (WGS) entry which is preliminary data.</text>
</comment>
<dbReference type="GO" id="GO:0004252">
    <property type="term" value="F:serine-type endopeptidase activity"/>
    <property type="evidence" value="ECO:0007669"/>
    <property type="project" value="UniProtKB-UniRule"/>
</dbReference>
<dbReference type="InterPro" id="IPR050819">
    <property type="entry name" value="Tripeptidyl-peptidase_I"/>
</dbReference>
<evidence type="ECO:0000313" key="13">
    <source>
        <dbReference type="EMBL" id="PIL35500.1"/>
    </source>
</evidence>
<name>A0A2G8SP20_9APHY</name>
<sequence>MHMGEHTRIRLSFVSPPTVSLSSLAAAVVAVTAAAHPPVLSKRVVHEARTFAPAGWSLHRRADPDAVVPLKISLTQSNLHRLDEYLLEVSDPESTSYGKHWTPERVAEIFRPSRESVDTVHNWLTNDCGIHPKKIRLGPNGGALHLDVTIAEAESILESEYYVYRHSEDGEERVAFENAYTLPEYVAKHVDLVTPSLHLPRSGASLARRAGKSSPVFARPSGAPKAAITDAEVPTDADHCDTYVTLECLRKLYNFYYEPVVPQKNTIGVVEVSNEVYQGQDLDLFFDKYSKSSVGDRPELVSITGGHLNPNETNTSFLGESTMDFELVMGLLGPKQNVSLYQIGAAGDTWDEALVAAFDKSYCSQSGVRSGLDCGNKPTSNVISISYHFEPDYPDPSNARILERVCAEYGKLSLTGMTFVVSSGDHGVAYGSQECFVNGTLVTQPDKGGFVGQFPASCPYVTAVGATQLAKNHTIADGEGATSDFPSGGGFSRIFPRPSYQKRAVTRYLNNYVPKSYDADVFNNTGRAYPDVSANGYPTVVALGGKFTRSGGTSAAAPIFASMIAAVNDARISAGKGPVGFINPALYSNLFRSSFNDITEGSNPGCGTDGFPASPGWDPVTGLGTPNFVHILDRFLLLP</sequence>
<evidence type="ECO:0000256" key="11">
    <source>
        <dbReference type="PROSITE-ProRule" id="PRU01032"/>
    </source>
</evidence>
<dbReference type="Pfam" id="PF09286">
    <property type="entry name" value="Pro-kuma_activ"/>
    <property type="match status" value="1"/>
</dbReference>
<feature type="domain" description="Peptidase S53" evidence="12">
    <location>
        <begin position="243"/>
        <end position="638"/>
    </location>
</feature>
<dbReference type="SUPFAM" id="SSF52743">
    <property type="entry name" value="Subtilisin-like"/>
    <property type="match status" value="1"/>
</dbReference>
<gene>
    <name evidence="13" type="ORF">GSI_02228</name>
</gene>
<keyword evidence="7 11" id="KW-0378">Hydrolase</keyword>
<organism evidence="13 14">
    <name type="scientific">Ganoderma sinense ZZ0214-1</name>
    <dbReference type="NCBI Taxonomy" id="1077348"/>
    <lineage>
        <taxon>Eukaryota</taxon>
        <taxon>Fungi</taxon>
        <taxon>Dikarya</taxon>
        <taxon>Basidiomycota</taxon>
        <taxon>Agaricomycotina</taxon>
        <taxon>Agaricomycetes</taxon>
        <taxon>Polyporales</taxon>
        <taxon>Polyporaceae</taxon>
        <taxon>Ganoderma</taxon>
    </lineage>
</organism>
<dbReference type="InterPro" id="IPR015366">
    <property type="entry name" value="S53_propep"/>
</dbReference>
<evidence type="ECO:0000259" key="12">
    <source>
        <dbReference type="PROSITE" id="PS51695"/>
    </source>
</evidence>
<feature type="active site" description="Charge relay system" evidence="11">
    <location>
        <position position="324"/>
    </location>
</feature>
<dbReference type="PANTHER" id="PTHR14218:SF19">
    <property type="entry name" value="SERINE PROTEASE AORO, PUTATIVE (AFU_ORTHOLOGUE AFUA_6G10250)-RELATED"/>
    <property type="match status" value="1"/>
</dbReference>
<evidence type="ECO:0000256" key="6">
    <source>
        <dbReference type="ARBA" id="ARBA00022723"/>
    </source>
</evidence>
<feature type="binding site" evidence="11">
    <location>
        <position position="618"/>
    </location>
    <ligand>
        <name>Ca(2+)</name>
        <dbReference type="ChEBI" id="CHEBI:29108"/>
    </ligand>
</feature>
<dbReference type="InterPro" id="IPR030400">
    <property type="entry name" value="Sedolisin_dom"/>
</dbReference>
<feature type="active site" description="Charge relay system" evidence="11">
    <location>
        <position position="554"/>
    </location>
</feature>
<keyword evidence="10" id="KW-0865">Zymogen</keyword>
<dbReference type="SMART" id="SM00944">
    <property type="entry name" value="Pro-kuma_activ"/>
    <property type="match status" value="1"/>
</dbReference>
<feature type="binding site" evidence="11">
    <location>
        <position position="616"/>
    </location>
    <ligand>
        <name>Ca(2+)</name>
        <dbReference type="ChEBI" id="CHEBI:29108"/>
    </ligand>
</feature>
<evidence type="ECO:0000256" key="7">
    <source>
        <dbReference type="ARBA" id="ARBA00022801"/>
    </source>
</evidence>
<dbReference type="GO" id="GO:0006508">
    <property type="term" value="P:proteolysis"/>
    <property type="evidence" value="ECO:0007669"/>
    <property type="project" value="UniProtKB-KW"/>
</dbReference>
<evidence type="ECO:0000256" key="2">
    <source>
        <dbReference type="ARBA" id="ARBA00002451"/>
    </source>
</evidence>
<dbReference type="STRING" id="1077348.A0A2G8SP20"/>
<keyword evidence="14" id="KW-1185">Reference proteome</keyword>
<proteinExistence type="predicted"/>
<evidence type="ECO:0000313" key="14">
    <source>
        <dbReference type="Proteomes" id="UP000230002"/>
    </source>
</evidence>
<dbReference type="CDD" id="cd04056">
    <property type="entry name" value="Peptidases_S53"/>
    <property type="match status" value="1"/>
</dbReference>
<comment type="function">
    <text evidence="2">Secreted tripeptidyl-peptidase which degrades proteins at acidic pHs and is involved in virulence.</text>
</comment>
<evidence type="ECO:0000256" key="9">
    <source>
        <dbReference type="ARBA" id="ARBA00022837"/>
    </source>
</evidence>
<evidence type="ECO:0000256" key="1">
    <source>
        <dbReference type="ARBA" id="ARBA00001910"/>
    </source>
</evidence>
<dbReference type="CDD" id="cd11377">
    <property type="entry name" value="Pro-peptidase_S53"/>
    <property type="match status" value="1"/>
</dbReference>
<dbReference type="InterPro" id="IPR000209">
    <property type="entry name" value="Peptidase_S8/S53_dom"/>
</dbReference>
<dbReference type="OrthoDB" id="409122at2759"/>
<feature type="active site" description="Charge relay system" evidence="11">
    <location>
        <position position="320"/>
    </location>
</feature>
<comment type="catalytic activity">
    <reaction evidence="1">
        <text>Release of an N-terminal tripeptide from a polypeptide.</text>
        <dbReference type="EC" id="3.4.14.10"/>
    </reaction>
</comment>
<feature type="binding site" evidence="11">
    <location>
        <position position="598"/>
    </location>
    <ligand>
        <name>Ca(2+)</name>
        <dbReference type="ChEBI" id="CHEBI:29108"/>
    </ligand>
</feature>
<keyword evidence="5 11" id="KW-0645">Protease</keyword>
<dbReference type="Proteomes" id="UP000230002">
    <property type="component" value="Unassembled WGS sequence"/>
</dbReference>
<comment type="subcellular location">
    <subcellularLocation>
        <location evidence="3">Secreted</location>
        <location evidence="3">Extracellular space</location>
    </subcellularLocation>
</comment>
<evidence type="ECO:0000256" key="5">
    <source>
        <dbReference type="ARBA" id="ARBA00022670"/>
    </source>
</evidence>
<dbReference type="EC" id="3.4.14.10" evidence="4"/>
<dbReference type="GO" id="GO:0008240">
    <property type="term" value="F:tripeptidyl-peptidase activity"/>
    <property type="evidence" value="ECO:0007669"/>
    <property type="project" value="UniProtKB-EC"/>
</dbReference>
<evidence type="ECO:0000256" key="8">
    <source>
        <dbReference type="ARBA" id="ARBA00022825"/>
    </source>
</evidence>
<dbReference type="Pfam" id="PF00082">
    <property type="entry name" value="Peptidase_S8"/>
    <property type="match status" value="1"/>
</dbReference>
<dbReference type="EMBL" id="AYKW01000003">
    <property type="protein sequence ID" value="PIL35500.1"/>
    <property type="molecule type" value="Genomic_DNA"/>
</dbReference>
<evidence type="ECO:0000256" key="3">
    <source>
        <dbReference type="ARBA" id="ARBA00004239"/>
    </source>
</evidence>
<reference evidence="13 14" key="1">
    <citation type="journal article" date="2015" name="Sci. Rep.">
        <title>Chromosome-level genome map provides insights into diverse defense mechanisms in the medicinal fungus Ganoderma sinense.</title>
        <authorList>
            <person name="Zhu Y."/>
            <person name="Xu J."/>
            <person name="Sun C."/>
            <person name="Zhou S."/>
            <person name="Xu H."/>
            <person name="Nelson D.R."/>
            <person name="Qian J."/>
            <person name="Song J."/>
            <person name="Luo H."/>
            <person name="Xiang L."/>
            <person name="Li Y."/>
            <person name="Xu Z."/>
            <person name="Ji A."/>
            <person name="Wang L."/>
            <person name="Lu S."/>
            <person name="Hayward A."/>
            <person name="Sun W."/>
            <person name="Li X."/>
            <person name="Schwartz D.C."/>
            <person name="Wang Y."/>
            <person name="Chen S."/>
        </authorList>
    </citation>
    <scope>NUCLEOTIDE SEQUENCE [LARGE SCALE GENOMIC DNA]</scope>
    <source>
        <strain evidence="13 14">ZZ0214-1</strain>
    </source>
</reference>
<protein>
    <recommendedName>
        <fullName evidence="4">tripeptidyl-peptidase II</fullName>
        <ecNumber evidence="4">3.4.14.10</ecNumber>
    </recommendedName>
</protein>
<feature type="binding site" evidence="11">
    <location>
        <position position="597"/>
    </location>
    <ligand>
        <name>Ca(2+)</name>
        <dbReference type="ChEBI" id="CHEBI:29108"/>
    </ligand>
</feature>
<dbReference type="PANTHER" id="PTHR14218">
    <property type="entry name" value="PROTEASE S8 TRIPEPTIDYL PEPTIDASE I CLN2"/>
    <property type="match status" value="1"/>
</dbReference>
<evidence type="ECO:0000256" key="4">
    <source>
        <dbReference type="ARBA" id="ARBA00012462"/>
    </source>
</evidence>
<dbReference type="AlphaFoldDB" id="A0A2G8SP20"/>
<keyword evidence="8 11" id="KW-0720">Serine protease</keyword>
<dbReference type="PROSITE" id="PS51695">
    <property type="entry name" value="SEDOLISIN"/>
    <property type="match status" value="1"/>
</dbReference>